<keyword evidence="9" id="KW-1185">Reference proteome</keyword>
<dbReference type="GO" id="GO:0008270">
    <property type="term" value="F:zinc ion binding"/>
    <property type="evidence" value="ECO:0007669"/>
    <property type="project" value="InterPro"/>
</dbReference>
<keyword evidence="3" id="KW-0238">DNA-binding</keyword>
<dbReference type="PANTHER" id="PTHR47540:SF4">
    <property type="entry name" value="TRANSCRIPTION FACTOR RGLT"/>
    <property type="match status" value="1"/>
</dbReference>
<evidence type="ECO:0000256" key="3">
    <source>
        <dbReference type="ARBA" id="ARBA00023125"/>
    </source>
</evidence>
<dbReference type="Proteomes" id="UP001219568">
    <property type="component" value="Unassembled WGS sequence"/>
</dbReference>
<comment type="caution">
    <text evidence="8">The sequence shown here is derived from an EMBL/GenBank/DDBJ whole genome shotgun (WGS) entry which is preliminary data.</text>
</comment>
<gene>
    <name evidence="8" type="ORF">N7460_003633</name>
</gene>
<evidence type="ECO:0000256" key="1">
    <source>
        <dbReference type="ARBA" id="ARBA00004123"/>
    </source>
</evidence>
<evidence type="ECO:0000256" key="6">
    <source>
        <dbReference type="SAM" id="MobiDB-lite"/>
    </source>
</evidence>
<feature type="region of interest" description="Disordered" evidence="6">
    <location>
        <begin position="86"/>
        <end position="134"/>
    </location>
</feature>
<comment type="subcellular location">
    <subcellularLocation>
        <location evidence="1">Nucleus</location>
    </subcellularLocation>
</comment>
<reference evidence="8" key="1">
    <citation type="journal article" date="2023" name="IMA Fungus">
        <title>Comparative genomic study of the Penicillium genus elucidates a diverse pangenome and 15 lateral gene transfer events.</title>
        <authorList>
            <person name="Petersen C."/>
            <person name="Sorensen T."/>
            <person name="Nielsen M.R."/>
            <person name="Sondergaard T.E."/>
            <person name="Sorensen J.L."/>
            <person name="Fitzpatrick D.A."/>
            <person name="Frisvad J.C."/>
            <person name="Nielsen K.L."/>
        </authorList>
    </citation>
    <scope>NUCLEOTIDE SEQUENCE</scope>
    <source>
        <strain evidence="8">IBT 15450</strain>
    </source>
</reference>
<evidence type="ECO:0000313" key="8">
    <source>
        <dbReference type="EMBL" id="KAJ6047486.1"/>
    </source>
</evidence>
<dbReference type="InterPro" id="IPR001138">
    <property type="entry name" value="Zn2Cys6_DnaBD"/>
</dbReference>
<dbReference type="PROSITE" id="PS00463">
    <property type="entry name" value="ZN2_CY6_FUNGAL_1"/>
    <property type="match status" value="1"/>
</dbReference>
<organism evidence="8 9">
    <name type="scientific">Penicillium canescens</name>
    <dbReference type="NCBI Taxonomy" id="5083"/>
    <lineage>
        <taxon>Eukaryota</taxon>
        <taxon>Fungi</taxon>
        <taxon>Dikarya</taxon>
        <taxon>Ascomycota</taxon>
        <taxon>Pezizomycotina</taxon>
        <taxon>Eurotiomycetes</taxon>
        <taxon>Eurotiomycetidae</taxon>
        <taxon>Eurotiales</taxon>
        <taxon>Aspergillaceae</taxon>
        <taxon>Penicillium</taxon>
    </lineage>
</organism>
<sequence>MTARLIGIYDFSVNLPLSFSRLNLKRPMMSLMAESCRGAPVPVNQASSEQKRHAACDECRKRKLKCSGELSGCSRCLKQSLSCNYSSQKQMGRPPKKRARTDDEGLEPSPPGEIWPSPEDSQQSSVGPTPDTGAFPDSDHLCPLFFWTPGGNLQQSQPAADLLAGDEEHNHGWPPDGLKPANLPVFPSSSPWPDFSTVSEATAMPFPVPNLQSMDSLPLSPPTSISSDGTLAGCTCLSYLYLCLSHISSLASFPVNSHTLCSLYIAARTAQDVIRCQECPKVFATGMQNTMFVGTLLTVVADSWLRVSQAEPVELGKQSATPEYVAQVQQSPDPTQAWKSWLHQIVRRAIIGGPLDPGAVVGCSDQLDLLSLIKEVEHRQRLRHQPQQSPCSSSAIHNSPPEHDYQEKEHLCLRVVGSARHVIAKFNFEPGDYPEGVDPVTFRDKMGE</sequence>
<dbReference type="GO" id="GO:0045944">
    <property type="term" value="P:positive regulation of transcription by RNA polymerase II"/>
    <property type="evidence" value="ECO:0007669"/>
    <property type="project" value="TreeGrafter"/>
</dbReference>
<dbReference type="Gene3D" id="4.10.240.10">
    <property type="entry name" value="Zn(2)-C6 fungal-type DNA-binding domain"/>
    <property type="match status" value="1"/>
</dbReference>
<accession>A0AAD6IHJ5</accession>
<keyword evidence="4" id="KW-0804">Transcription</keyword>
<evidence type="ECO:0000256" key="5">
    <source>
        <dbReference type="ARBA" id="ARBA00023242"/>
    </source>
</evidence>
<proteinExistence type="predicted"/>
<reference evidence="8" key="2">
    <citation type="submission" date="2023-01" db="EMBL/GenBank/DDBJ databases">
        <authorList>
            <person name="Petersen C."/>
        </authorList>
    </citation>
    <scope>NUCLEOTIDE SEQUENCE</scope>
    <source>
        <strain evidence="8">IBT 15450</strain>
    </source>
</reference>
<feature type="domain" description="Zn(2)-C6 fungal-type" evidence="7">
    <location>
        <begin position="55"/>
        <end position="85"/>
    </location>
</feature>
<dbReference type="AlphaFoldDB" id="A0AAD6IHJ5"/>
<dbReference type="PROSITE" id="PS50048">
    <property type="entry name" value="ZN2_CY6_FUNGAL_2"/>
    <property type="match status" value="1"/>
</dbReference>
<evidence type="ECO:0000256" key="2">
    <source>
        <dbReference type="ARBA" id="ARBA00023015"/>
    </source>
</evidence>
<dbReference type="GO" id="GO:0043565">
    <property type="term" value="F:sequence-specific DNA binding"/>
    <property type="evidence" value="ECO:0007669"/>
    <property type="project" value="TreeGrafter"/>
</dbReference>
<dbReference type="GO" id="GO:0000981">
    <property type="term" value="F:DNA-binding transcription factor activity, RNA polymerase II-specific"/>
    <property type="evidence" value="ECO:0007669"/>
    <property type="project" value="InterPro"/>
</dbReference>
<feature type="region of interest" description="Disordered" evidence="6">
    <location>
        <begin position="381"/>
        <end position="403"/>
    </location>
</feature>
<keyword evidence="5" id="KW-0539">Nucleus</keyword>
<dbReference type="InterPro" id="IPR036864">
    <property type="entry name" value="Zn2-C6_fun-type_DNA-bd_sf"/>
</dbReference>
<dbReference type="GO" id="GO:0005634">
    <property type="term" value="C:nucleus"/>
    <property type="evidence" value="ECO:0007669"/>
    <property type="project" value="UniProtKB-SubCell"/>
</dbReference>
<dbReference type="InterPro" id="IPR051711">
    <property type="entry name" value="Stress_Response_Reg"/>
</dbReference>
<name>A0AAD6IHJ5_PENCN</name>
<evidence type="ECO:0000313" key="9">
    <source>
        <dbReference type="Proteomes" id="UP001219568"/>
    </source>
</evidence>
<feature type="compositionally biased region" description="Polar residues" evidence="6">
    <location>
        <begin position="385"/>
        <end position="397"/>
    </location>
</feature>
<dbReference type="CDD" id="cd00067">
    <property type="entry name" value="GAL4"/>
    <property type="match status" value="1"/>
</dbReference>
<dbReference type="EMBL" id="JAQJZL010000003">
    <property type="protein sequence ID" value="KAJ6047486.1"/>
    <property type="molecule type" value="Genomic_DNA"/>
</dbReference>
<dbReference type="SMART" id="SM00066">
    <property type="entry name" value="GAL4"/>
    <property type="match status" value="1"/>
</dbReference>
<evidence type="ECO:0000259" key="7">
    <source>
        <dbReference type="PROSITE" id="PS50048"/>
    </source>
</evidence>
<dbReference type="SUPFAM" id="SSF57701">
    <property type="entry name" value="Zn2/Cys6 DNA-binding domain"/>
    <property type="match status" value="1"/>
</dbReference>
<dbReference type="PANTHER" id="PTHR47540">
    <property type="entry name" value="THIAMINE REPRESSIBLE GENES REGULATORY PROTEIN THI5"/>
    <property type="match status" value="1"/>
</dbReference>
<evidence type="ECO:0000256" key="4">
    <source>
        <dbReference type="ARBA" id="ARBA00023163"/>
    </source>
</evidence>
<dbReference type="Pfam" id="PF00172">
    <property type="entry name" value="Zn_clus"/>
    <property type="match status" value="1"/>
</dbReference>
<protein>
    <recommendedName>
        <fullName evidence="7">Zn(2)-C6 fungal-type domain-containing protein</fullName>
    </recommendedName>
</protein>
<keyword evidence="2" id="KW-0805">Transcription regulation</keyword>